<reference evidence="8" key="1">
    <citation type="submission" date="2020-05" db="EMBL/GenBank/DDBJ databases">
        <title>Mycena genomes resolve the evolution of fungal bioluminescence.</title>
        <authorList>
            <person name="Tsai I.J."/>
        </authorList>
    </citation>
    <scope>NUCLEOTIDE SEQUENCE</scope>
    <source>
        <strain evidence="8">CCC161011</strain>
    </source>
</reference>
<feature type="compositionally biased region" description="Polar residues" evidence="6">
    <location>
        <begin position="503"/>
        <end position="516"/>
    </location>
</feature>
<evidence type="ECO:0000256" key="3">
    <source>
        <dbReference type="ARBA" id="ARBA00022692"/>
    </source>
</evidence>
<dbReference type="GO" id="GO:0016020">
    <property type="term" value="C:membrane"/>
    <property type="evidence" value="ECO:0007669"/>
    <property type="project" value="UniProtKB-SubCell"/>
</dbReference>
<feature type="region of interest" description="Disordered" evidence="6">
    <location>
        <begin position="301"/>
        <end position="322"/>
    </location>
</feature>
<dbReference type="Pfam" id="PF07690">
    <property type="entry name" value="MFS_1"/>
    <property type="match status" value="1"/>
</dbReference>
<dbReference type="PANTHER" id="PTHR23504">
    <property type="entry name" value="MAJOR FACILITATOR SUPERFAMILY DOMAIN-CONTAINING PROTEIN 10"/>
    <property type="match status" value="1"/>
</dbReference>
<dbReference type="PANTHER" id="PTHR23504:SF17">
    <property type="entry name" value="MAJOR FACILITATOR SUPERFAMILY (MFS) PROFILE DOMAIN-CONTAINING PROTEIN"/>
    <property type="match status" value="1"/>
</dbReference>
<dbReference type="GO" id="GO:0022857">
    <property type="term" value="F:transmembrane transporter activity"/>
    <property type="evidence" value="ECO:0007669"/>
    <property type="project" value="InterPro"/>
</dbReference>
<feature type="transmembrane region" description="Helical" evidence="7">
    <location>
        <begin position="93"/>
        <end position="117"/>
    </location>
</feature>
<evidence type="ECO:0000256" key="1">
    <source>
        <dbReference type="ARBA" id="ARBA00004141"/>
    </source>
</evidence>
<feature type="transmembrane region" description="Helical" evidence="7">
    <location>
        <begin position="772"/>
        <end position="792"/>
    </location>
</feature>
<keyword evidence="2" id="KW-0813">Transport</keyword>
<keyword evidence="4 7" id="KW-1133">Transmembrane helix</keyword>
<dbReference type="InterPro" id="IPR036259">
    <property type="entry name" value="MFS_trans_sf"/>
</dbReference>
<feature type="transmembrane region" description="Helical" evidence="7">
    <location>
        <begin position="162"/>
        <end position="180"/>
    </location>
</feature>
<comment type="subcellular location">
    <subcellularLocation>
        <location evidence="1">Membrane</location>
        <topology evidence="1">Multi-pass membrane protein</topology>
    </subcellularLocation>
</comment>
<evidence type="ECO:0000313" key="9">
    <source>
        <dbReference type="Proteomes" id="UP000620124"/>
    </source>
</evidence>
<dbReference type="EMBL" id="JACAZI010000005">
    <property type="protein sequence ID" value="KAF7360290.1"/>
    <property type="molecule type" value="Genomic_DNA"/>
</dbReference>
<keyword evidence="9" id="KW-1185">Reference proteome</keyword>
<feature type="transmembrane region" description="Helical" evidence="7">
    <location>
        <begin position="220"/>
        <end position="242"/>
    </location>
</feature>
<evidence type="ECO:0000256" key="5">
    <source>
        <dbReference type="ARBA" id="ARBA00023136"/>
    </source>
</evidence>
<name>A0A8H6YLV6_9AGAR</name>
<dbReference type="Gene3D" id="1.20.1250.20">
    <property type="entry name" value="MFS general substrate transporter like domains"/>
    <property type="match status" value="1"/>
</dbReference>
<proteinExistence type="predicted"/>
<keyword evidence="3 7" id="KW-0812">Transmembrane</keyword>
<dbReference type="Proteomes" id="UP000620124">
    <property type="component" value="Unassembled WGS sequence"/>
</dbReference>
<feature type="region of interest" description="Disordered" evidence="6">
    <location>
        <begin position="395"/>
        <end position="426"/>
    </location>
</feature>
<dbReference type="AlphaFoldDB" id="A0A8H6YLV6"/>
<feature type="region of interest" description="Disordered" evidence="6">
    <location>
        <begin position="52"/>
        <end position="74"/>
    </location>
</feature>
<feature type="transmembrane region" description="Helical" evidence="7">
    <location>
        <begin position="129"/>
        <end position="150"/>
    </location>
</feature>
<dbReference type="PRINTS" id="PR01035">
    <property type="entry name" value="TCRTETA"/>
</dbReference>
<evidence type="ECO:0000256" key="2">
    <source>
        <dbReference type="ARBA" id="ARBA00022448"/>
    </source>
</evidence>
<feature type="transmembrane region" description="Helical" evidence="7">
    <location>
        <begin position="837"/>
        <end position="856"/>
    </location>
</feature>
<protein>
    <submittedName>
        <fullName evidence="8">Histone H2B</fullName>
    </submittedName>
</protein>
<feature type="compositionally biased region" description="Acidic residues" evidence="6">
    <location>
        <begin position="480"/>
        <end position="489"/>
    </location>
</feature>
<feature type="transmembrane region" description="Helical" evidence="7">
    <location>
        <begin position="804"/>
        <end position="825"/>
    </location>
</feature>
<sequence>MPPPRRSFGPADESAIDDSPETPEQNHVRSFIGRLSFGNFSQHRPSFASRLRNSGEDVGALPSTPRSERPPIPTMMQSSAETYATPLPILSMIVLSITMLGEFLSANVSTPFVLFMVKGFGEFTDDADIAFWTGILVSTFFLTQFLTAILWATVADKHGRRFVLVVSLLGSAVTCVVFGTCTTLEEAICVRLLQGVFAGAVGVARGSVSFVTDPTNEGRAYAILGFCWGMGGVAGAIVGGSFERPAVKWPGVFEDTIFATYPYLLPCTVAASVTLIGSILGCFLGPDGGPREGSIRLIEKPDDHNAHPTIPEEESRPPTPVFDDEERASLAGTIRKKFSGYFAKRVPDAPSPGGASPIPQQPVRLDRTRTFSRTSRANGSAYGYAGSYRNRLASNATTTLSARRGSMASSMRRRRGSNVDANRESNTSDLNFAQRLLMANENAVTNIADLWVAAAMNVDNEDPFESDTETGSDGERDDSVDVFGDEPSEMDVLNPSPGRRNSRAPSTASPNFQGSSARRESAGTAIRPPRFGSPRRPSIPIRQPSFSQPLDGTYGTPTSRRFSSSVPAIFAHPGVKTPPAVLDAQQLLMRTEGEGPDGLEPILESRRTSLHDPQPDLEAAVEPPPPSLFSQLPVVVIIQYGMLALHTTSHDQVFLSYLVTDYDAGGLNLDAGNFAQLIALMCLAQIAYQFYLYPNIGPPRGRFSHLAMFRIGSALFVPAYLVVTLLRPFASASDEGNLALMSGMLFISLACTRAGSVLIVLVGAVALAISTALRYCGSTFAYTSVSILLNYMTPPNAVGLANGIGQSIVSLARCFGPVIGGYLWSVSVQDNPGGYPLGFIICAGVCAFSVLHSFMIR</sequence>
<feature type="transmembrane region" description="Helical" evidence="7">
    <location>
        <begin position="705"/>
        <end position="726"/>
    </location>
</feature>
<evidence type="ECO:0000256" key="6">
    <source>
        <dbReference type="SAM" id="MobiDB-lite"/>
    </source>
</evidence>
<dbReference type="OrthoDB" id="10262656at2759"/>
<accession>A0A8H6YLV6</accession>
<dbReference type="InterPro" id="IPR001958">
    <property type="entry name" value="Tet-R_TetA/multi-R_MdtG-like"/>
</dbReference>
<organism evidence="8 9">
    <name type="scientific">Mycena venus</name>
    <dbReference type="NCBI Taxonomy" id="2733690"/>
    <lineage>
        <taxon>Eukaryota</taxon>
        <taxon>Fungi</taxon>
        <taxon>Dikarya</taxon>
        <taxon>Basidiomycota</taxon>
        <taxon>Agaricomycotina</taxon>
        <taxon>Agaricomycetes</taxon>
        <taxon>Agaricomycetidae</taxon>
        <taxon>Agaricales</taxon>
        <taxon>Marasmiineae</taxon>
        <taxon>Mycenaceae</taxon>
        <taxon>Mycena</taxon>
    </lineage>
</organism>
<gene>
    <name evidence="8" type="ORF">MVEN_00758400</name>
</gene>
<dbReference type="SUPFAM" id="SSF103473">
    <property type="entry name" value="MFS general substrate transporter"/>
    <property type="match status" value="1"/>
</dbReference>
<dbReference type="InterPro" id="IPR011701">
    <property type="entry name" value="MFS"/>
</dbReference>
<keyword evidence="5 7" id="KW-0472">Membrane</keyword>
<evidence type="ECO:0000256" key="7">
    <source>
        <dbReference type="SAM" id="Phobius"/>
    </source>
</evidence>
<feature type="compositionally biased region" description="Low complexity" evidence="6">
    <location>
        <begin position="527"/>
        <end position="549"/>
    </location>
</feature>
<evidence type="ECO:0000256" key="4">
    <source>
        <dbReference type="ARBA" id="ARBA00022989"/>
    </source>
</evidence>
<feature type="compositionally biased region" description="Low complexity" evidence="6">
    <location>
        <begin position="401"/>
        <end position="410"/>
    </location>
</feature>
<feature type="transmembrane region" description="Helical" evidence="7">
    <location>
        <begin position="738"/>
        <end position="766"/>
    </location>
</feature>
<comment type="caution">
    <text evidence="8">The sequence shown here is derived from an EMBL/GenBank/DDBJ whole genome shotgun (WGS) entry which is preliminary data.</text>
</comment>
<feature type="transmembrane region" description="Helical" evidence="7">
    <location>
        <begin position="262"/>
        <end position="284"/>
    </location>
</feature>
<feature type="region of interest" description="Disordered" evidence="6">
    <location>
        <begin position="461"/>
        <end position="560"/>
    </location>
</feature>
<feature type="transmembrane region" description="Helical" evidence="7">
    <location>
        <begin position="674"/>
        <end position="693"/>
    </location>
</feature>
<evidence type="ECO:0000313" key="8">
    <source>
        <dbReference type="EMBL" id="KAF7360290.1"/>
    </source>
</evidence>
<feature type="compositionally biased region" description="Acidic residues" evidence="6">
    <location>
        <begin position="461"/>
        <end position="472"/>
    </location>
</feature>
<feature type="region of interest" description="Disordered" evidence="6">
    <location>
        <begin position="1"/>
        <end position="25"/>
    </location>
</feature>